<dbReference type="GO" id="GO:0005634">
    <property type="term" value="C:nucleus"/>
    <property type="evidence" value="ECO:0007669"/>
    <property type="project" value="UniProtKB-SubCell"/>
</dbReference>
<comment type="caution">
    <text evidence="16">The sequence shown here is derived from an EMBL/GenBank/DDBJ whole genome shotgun (WGS) entry which is preliminary data.</text>
</comment>
<dbReference type="FunCoup" id="D3B703">
    <property type="interactions" value="344"/>
</dbReference>
<evidence type="ECO:0000256" key="10">
    <source>
        <dbReference type="ARBA" id="ARBA00023242"/>
    </source>
</evidence>
<evidence type="ECO:0000256" key="7">
    <source>
        <dbReference type="ARBA" id="ARBA00022801"/>
    </source>
</evidence>
<evidence type="ECO:0000256" key="4">
    <source>
        <dbReference type="ARBA" id="ARBA00012423"/>
    </source>
</evidence>
<protein>
    <recommendedName>
        <fullName evidence="4">palmitoyl-protein hydrolase</fullName>
        <ecNumber evidence="4">3.1.2.22</ecNumber>
    </recommendedName>
    <alternativeName>
        <fullName evidence="12">Palmitoyl-protein hydrolase</fullName>
    </alternativeName>
</protein>
<proteinExistence type="inferred from homology"/>
<feature type="domain" description="Carrier" evidence="15">
    <location>
        <begin position="220"/>
        <end position="273"/>
    </location>
</feature>
<accession>D3B703</accession>
<keyword evidence="5" id="KW-0719">Serine esterase</keyword>
<dbReference type="InterPro" id="IPR009081">
    <property type="entry name" value="PP-bd_ACP"/>
</dbReference>
<evidence type="ECO:0000256" key="9">
    <source>
        <dbReference type="ARBA" id="ARBA00023098"/>
    </source>
</evidence>
<dbReference type="OMA" id="WYDILAM"/>
<dbReference type="STRING" id="670386.D3B703"/>
<evidence type="ECO:0000256" key="1">
    <source>
        <dbReference type="ARBA" id="ARBA00004123"/>
    </source>
</evidence>
<dbReference type="EMBL" id="ADBJ01000018">
    <property type="protein sequence ID" value="EFA82546.1"/>
    <property type="molecule type" value="Genomic_DNA"/>
</dbReference>
<evidence type="ECO:0000256" key="13">
    <source>
        <dbReference type="ARBA" id="ARBA00047337"/>
    </source>
</evidence>
<dbReference type="PANTHER" id="PTHR10655">
    <property type="entry name" value="LYSOPHOSPHOLIPASE-RELATED"/>
    <property type="match status" value="1"/>
</dbReference>
<evidence type="ECO:0000256" key="12">
    <source>
        <dbReference type="ARBA" id="ARBA00031195"/>
    </source>
</evidence>
<reference evidence="16 17" key="1">
    <citation type="journal article" date="2011" name="Genome Res.">
        <title>Phylogeny-wide analysis of social amoeba genomes highlights ancient origins for complex intercellular communication.</title>
        <authorList>
            <person name="Heidel A.J."/>
            <person name="Lawal H.M."/>
            <person name="Felder M."/>
            <person name="Schilde C."/>
            <person name="Helps N.R."/>
            <person name="Tunggal B."/>
            <person name="Rivero F."/>
            <person name="John U."/>
            <person name="Schleicher M."/>
            <person name="Eichinger L."/>
            <person name="Platzer M."/>
            <person name="Noegel A.A."/>
            <person name="Schaap P."/>
            <person name="Gloeckner G."/>
        </authorList>
    </citation>
    <scope>NUCLEOTIDE SEQUENCE [LARGE SCALE GENOMIC DNA]</scope>
    <source>
        <strain evidence="17">ATCC 26659 / Pp 5 / PN500</strain>
    </source>
</reference>
<comment type="catalytic activity">
    <reaction evidence="13">
        <text>S-hexadecanoyl-L-cysteinyl-[protein] + H2O = L-cysteinyl-[protein] + hexadecanoate + H(+)</text>
        <dbReference type="Rhea" id="RHEA:19233"/>
        <dbReference type="Rhea" id="RHEA-COMP:10131"/>
        <dbReference type="Rhea" id="RHEA-COMP:11032"/>
        <dbReference type="ChEBI" id="CHEBI:7896"/>
        <dbReference type="ChEBI" id="CHEBI:15377"/>
        <dbReference type="ChEBI" id="CHEBI:15378"/>
        <dbReference type="ChEBI" id="CHEBI:29950"/>
        <dbReference type="ChEBI" id="CHEBI:74151"/>
        <dbReference type="EC" id="3.1.2.22"/>
    </reaction>
</comment>
<evidence type="ECO:0000259" key="15">
    <source>
        <dbReference type="Pfam" id="PF23297"/>
    </source>
</evidence>
<keyword evidence="8" id="KW-0276">Fatty acid metabolism</keyword>
<evidence type="ECO:0000256" key="5">
    <source>
        <dbReference type="ARBA" id="ARBA00022487"/>
    </source>
</evidence>
<comment type="subcellular location">
    <subcellularLocation>
        <location evidence="2">Cytoplasm</location>
    </subcellularLocation>
    <subcellularLocation>
        <location evidence="1">Nucleus</location>
    </subcellularLocation>
</comment>
<organism evidence="16 17">
    <name type="scientific">Heterostelium pallidum (strain ATCC 26659 / Pp 5 / PN500)</name>
    <name type="common">Cellular slime mold</name>
    <name type="synonym">Polysphondylium pallidum</name>
    <dbReference type="NCBI Taxonomy" id="670386"/>
    <lineage>
        <taxon>Eukaryota</taxon>
        <taxon>Amoebozoa</taxon>
        <taxon>Evosea</taxon>
        <taxon>Eumycetozoa</taxon>
        <taxon>Dictyostelia</taxon>
        <taxon>Acytosteliales</taxon>
        <taxon>Acytosteliaceae</taxon>
        <taxon>Heterostelium</taxon>
    </lineage>
</organism>
<dbReference type="FunFam" id="3.40.50.1820:FF:000276">
    <property type="entry name" value="Acyl-protein thioesterase 1"/>
    <property type="match status" value="1"/>
</dbReference>
<dbReference type="GO" id="GO:0052689">
    <property type="term" value="F:carboxylic ester hydrolase activity"/>
    <property type="evidence" value="ECO:0007669"/>
    <property type="project" value="UniProtKB-KW"/>
</dbReference>
<dbReference type="RefSeq" id="XP_020434663.1">
    <property type="nucleotide sequence ID" value="XM_020575143.1"/>
</dbReference>
<evidence type="ECO:0000256" key="6">
    <source>
        <dbReference type="ARBA" id="ARBA00022490"/>
    </source>
</evidence>
<dbReference type="PANTHER" id="PTHR10655:SF17">
    <property type="entry name" value="LYSOPHOSPHOLIPASE-LIKE PROTEIN 1"/>
    <property type="match status" value="1"/>
</dbReference>
<dbReference type="MEROPS" id="S09.941"/>
<keyword evidence="9" id="KW-0443">Lipid metabolism</keyword>
<evidence type="ECO:0000256" key="8">
    <source>
        <dbReference type="ARBA" id="ARBA00022832"/>
    </source>
</evidence>
<dbReference type="InterPro" id="IPR029058">
    <property type="entry name" value="AB_hydrolase_fold"/>
</dbReference>
<evidence type="ECO:0000313" key="17">
    <source>
        <dbReference type="Proteomes" id="UP000001396"/>
    </source>
</evidence>
<dbReference type="Proteomes" id="UP000001396">
    <property type="component" value="Unassembled WGS sequence"/>
</dbReference>
<dbReference type="GO" id="GO:0005737">
    <property type="term" value="C:cytoplasm"/>
    <property type="evidence" value="ECO:0007669"/>
    <property type="project" value="UniProtKB-SubCell"/>
</dbReference>
<dbReference type="AlphaFoldDB" id="D3B703"/>
<evidence type="ECO:0000256" key="2">
    <source>
        <dbReference type="ARBA" id="ARBA00004496"/>
    </source>
</evidence>
<keyword evidence="17" id="KW-1185">Reference proteome</keyword>
<evidence type="ECO:0000256" key="3">
    <source>
        <dbReference type="ARBA" id="ARBA00006499"/>
    </source>
</evidence>
<dbReference type="Gene3D" id="3.40.50.1820">
    <property type="entry name" value="alpha/beta hydrolase"/>
    <property type="match status" value="1"/>
</dbReference>
<dbReference type="InParanoid" id="D3B703"/>
<gene>
    <name evidence="16" type="ORF">PPL_04234</name>
</gene>
<dbReference type="InterPro" id="IPR003140">
    <property type="entry name" value="PLipase/COase/thioEstase"/>
</dbReference>
<dbReference type="Pfam" id="PF23297">
    <property type="entry name" value="ACP_SdgA_C"/>
    <property type="match status" value="1"/>
</dbReference>
<dbReference type="GeneID" id="31359721"/>
<name>D3B703_HETP5</name>
<dbReference type="EC" id="3.1.2.22" evidence="4"/>
<dbReference type="SUPFAM" id="SSF53474">
    <property type="entry name" value="alpha/beta-Hydrolases"/>
    <property type="match status" value="1"/>
</dbReference>
<dbReference type="Pfam" id="PF02230">
    <property type="entry name" value="Abhydrolase_2"/>
    <property type="match status" value="1"/>
</dbReference>
<evidence type="ECO:0000259" key="14">
    <source>
        <dbReference type="Pfam" id="PF02230"/>
    </source>
</evidence>
<dbReference type="GO" id="GO:0008474">
    <property type="term" value="F:palmitoyl-(protein) hydrolase activity"/>
    <property type="evidence" value="ECO:0007669"/>
    <property type="project" value="UniProtKB-EC"/>
</dbReference>
<keyword evidence="6" id="KW-0963">Cytoplasm</keyword>
<evidence type="ECO:0000256" key="11">
    <source>
        <dbReference type="ARBA" id="ARBA00029392"/>
    </source>
</evidence>
<sequence length="277" mass="31006">MSLIQSILKNSIILKSVKNHTATVIFCHGLGDTGDGWSDVMEMVQEKDNGHIKFILPNAPVQPVTLNNGYRMNSWYDIKSLSKRGDEDKDDVDKSRNINSGIPSERIMIGGFSQGAALSLYTFYQTKHKLAGMVALSGYLPLSPVFASFMQPTNKSQPLLMCHGMQDVVVRYEWGKMSFDLLKSNGATGDFVTYNYMGHSSSPEEISHVQIKLSKEDPLETLLEGLSSVLSIRKQKLNIETPLKNFGVDSLETFQVKYFIDTNIEQDIFTISSYNIN</sequence>
<comment type="function">
    <text evidence="11">Hydrolyzes fatty acids from S-acylated cysteine residues in proteins with a strong preference for palmitoylated G-alpha proteins over other acyl substrates. Mediates the deacylation of G-alpha proteins such as GPA1 in vivo, but has weak or no activity toward palmitoylated Ras proteins. Has weak lysophospholipase activity in vitro; however such activity may not exist in vivo.</text>
</comment>
<evidence type="ECO:0000313" key="16">
    <source>
        <dbReference type="EMBL" id="EFA82546.1"/>
    </source>
</evidence>
<dbReference type="InterPro" id="IPR050565">
    <property type="entry name" value="LYPA1-2/EST-like"/>
</dbReference>
<comment type="similarity">
    <text evidence="3">Belongs to the AB hydrolase superfamily. AB hydrolase 2 family.</text>
</comment>
<keyword evidence="10" id="KW-0539">Nucleus</keyword>
<keyword evidence="7" id="KW-0378">Hydrolase</keyword>
<feature type="domain" description="Phospholipase/carboxylesterase/thioesterase" evidence="14">
    <location>
        <begin position="11"/>
        <end position="213"/>
    </location>
</feature>
<dbReference type="GO" id="GO:0006631">
    <property type="term" value="P:fatty acid metabolic process"/>
    <property type="evidence" value="ECO:0007669"/>
    <property type="project" value="UniProtKB-KW"/>
</dbReference>